<dbReference type="EMBL" id="JACIEP010000002">
    <property type="protein sequence ID" value="MBB4034871.1"/>
    <property type="molecule type" value="Genomic_DNA"/>
</dbReference>
<dbReference type="Proteomes" id="UP000555103">
    <property type="component" value="Unassembled WGS sequence"/>
</dbReference>
<dbReference type="AlphaFoldDB" id="A0A840CI36"/>
<evidence type="ECO:0000313" key="2">
    <source>
        <dbReference type="Proteomes" id="UP000555103"/>
    </source>
</evidence>
<evidence type="ECO:0008006" key="3">
    <source>
        <dbReference type="Google" id="ProtNLM"/>
    </source>
</evidence>
<name>A0A840CI36_9BACT</name>
<proteinExistence type="predicted"/>
<sequence>MILGFKPQFVAPILSGNKIHSIREDKTDRWKEGNTIHFATGVRTKNYDNFKMDECKGTQSIKIEYFEGVFFANKVTVFIDGRALEYEEILTLAHNDGFCSVADFLKWFNKDFEGKIIHWTDFKYEKTNHSIFEMASKETRV</sequence>
<keyword evidence="2" id="KW-1185">Reference proteome</keyword>
<evidence type="ECO:0000313" key="1">
    <source>
        <dbReference type="EMBL" id="MBB4034871.1"/>
    </source>
</evidence>
<reference evidence="1 2" key="1">
    <citation type="submission" date="2020-08" db="EMBL/GenBank/DDBJ databases">
        <title>Genomic Encyclopedia of Type Strains, Phase IV (KMG-IV): sequencing the most valuable type-strain genomes for metagenomic binning, comparative biology and taxonomic classification.</title>
        <authorList>
            <person name="Goeker M."/>
        </authorList>
    </citation>
    <scope>NUCLEOTIDE SEQUENCE [LARGE SCALE GENOMIC DNA]</scope>
    <source>
        <strain evidence="1 2">DSM 104969</strain>
    </source>
</reference>
<comment type="caution">
    <text evidence="1">The sequence shown here is derived from an EMBL/GenBank/DDBJ whole genome shotgun (WGS) entry which is preliminary data.</text>
</comment>
<gene>
    <name evidence="1" type="ORF">GGR21_000758</name>
</gene>
<organism evidence="1 2">
    <name type="scientific">Dysgonomonas hofstadii</name>
    <dbReference type="NCBI Taxonomy" id="637886"/>
    <lineage>
        <taxon>Bacteria</taxon>
        <taxon>Pseudomonadati</taxon>
        <taxon>Bacteroidota</taxon>
        <taxon>Bacteroidia</taxon>
        <taxon>Bacteroidales</taxon>
        <taxon>Dysgonomonadaceae</taxon>
        <taxon>Dysgonomonas</taxon>
    </lineage>
</organism>
<accession>A0A840CI36</accession>
<protein>
    <recommendedName>
        <fullName evidence="3">ASCH domain-containing protein</fullName>
    </recommendedName>
</protein>
<dbReference type="RefSeq" id="WP_183305807.1">
    <property type="nucleotide sequence ID" value="NZ_JACIEP010000002.1"/>
</dbReference>